<keyword evidence="5 7" id="KW-0175">Coiled coil</keyword>
<keyword evidence="3 7" id="KW-0547">Nucleotide-binding</keyword>
<dbReference type="GO" id="GO:0006260">
    <property type="term" value="P:DNA replication"/>
    <property type="evidence" value="ECO:0007669"/>
    <property type="project" value="UniProtKB-UniRule"/>
</dbReference>
<dbReference type="GO" id="GO:0005524">
    <property type="term" value="F:ATP binding"/>
    <property type="evidence" value="ECO:0007669"/>
    <property type="project" value="UniProtKB-UniRule"/>
</dbReference>
<comment type="subcellular location">
    <subcellularLocation>
        <location evidence="1 7">Cytoplasm</location>
    </subcellularLocation>
</comment>
<feature type="coiled-coil region" evidence="7">
    <location>
        <begin position="775"/>
        <end position="900"/>
    </location>
</feature>
<evidence type="ECO:0000256" key="4">
    <source>
        <dbReference type="ARBA" id="ARBA00022840"/>
    </source>
</evidence>
<dbReference type="InterPro" id="IPR036277">
    <property type="entry name" value="SMC_hinge_sf"/>
</dbReference>
<dbReference type="EMBL" id="QOQF01000029">
    <property type="protein sequence ID" value="RCL75761.1"/>
    <property type="molecule type" value="Genomic_DNA"/>
</dbReference>
<feature type="coiled-coil region" evidence="7">
    <location>
        <begin position="293"/>
        <end position="437"/>
    </location>
</feature>
<protein>
    <recommendedName>
        <fullName evidence="7">Chromosome partition protein Smc</fullName>
    </recommendedName>
</protein>
<dbReference type="InterPro" id="IPR011890">
    <property type="entry name" value="SMC_prok"/>
</dbReference>
<evidence type="ECO:0000256" key="3">
    <source>
        <dbReference type="ARBA" id="ARBA00022741"/>
    </source>
</evidence>
<evidence type="ECO:0000313" key="9">
    <source>
        <dbReference type="EMBL" id="RCL75761.1"/>
    </source>
</evidence>
<reference evidence="9 10" key="1">
    <citation type="journal article" date="2018" name="Microbiome">
        <title>Fine metagenomic profile of the Mediterranean stratified and mixed water columns revealed by assembly and recruitment.</title>
        <authorList>
            <person name="Haro-Moreno J.M."/>
            <person name="Lopez-Perez M."/>
            <person name="De La Torre J.R."/>
            <person name="Picazo A."/>
            <person name="Camacho A."/>
            <person name="Rodriguez-Valera F."/>
        </authorList>
    </citation>
    <scope>NUCLEOTIDE SEQUENCE [LARGE SCALE GENOMIC DNA]</scope>
    <source>
        <strain evidence="9">MED-G55</strain>
    </source>
</reference>
<dbReference type="SUPFAM" id="SSF52540">
    <property type="entry name" value="P-loop containing nucleoside triphosphate hydrolases"/>
    <property type="match status" value="1"/>
</dbReference>
<dbReference type="Proteomes" id="UP000252132">
    <property type="component" value="Unassembled WGS sequence"/>
</dbReference>
<dbReference type="HAMAP" id="MF_01894">
    <property type="entry name" value="Smc_prok"/>
    <property type="match status" value="1"/>
</dbReference>
<evidence type="ECO:0000259" key="8">
    <source>
        <dbReference type="Pfam" id="PF02463"/>
    </source>
</evidence>
<proteinExistence type="inferred from homology"/>
<dbReference type="InterPro" id="IPR027417">
    <property type="entry name" value="P-loop_NTPase"/>
</dbReference>
<dbReference type="GO" id="GO:0007062">
    <property type="term" value="P:sister chromatid cohesion"/>
    <property type="evidence" value="ECO:0007669"/>
    <property type="project" value="InterPro"/>
</dbReference>
<dbReference type="GO" id="GO:0016887">
    <property type="term" value="F:ATP hydrolysis activity"/>
    <property type="evidence" value="ECO:0007669"/>
    <property type="project" value="InterPro"/>
</dbReference>
<keyword evidence="4 7" id="KW-0067">ATP-binding</keyword>
<organism evidence="9 10">
    <name type="scientific">PS1 clade bacterium</name>
    <dbReference type="NCBI Taxonomy" id="2175152"/>
    <lineage>
        <taxon>Bacteria</taxon>
        <taxon>Pseudomonadati</taxon>
        <taxon>Pseudomonadota</taxon>
        <taxon>Alphaproteobacteria</taxon>
        <taxon>PS1 clade</taxon>
    </lineage>
</organism>
<dbReference type="InterPro" id="IPR003395">
    <property type="entry name" value="RecF/RecN/SMC_N"/>
</dbReference>
<keyword evidence="2 7" id="KW-0963">Cytoplasm</keyword>
<comment type="subunit">
    <text evidence="7">Homodimer.</text>
</comment>
<comment type="caution">
    <text evidence="9">The sequence shown here is derived from an EMBL/GenBank/DDBJ whole genome shotgun (WGS) entry which is preliminary data.</text>
</comment>
<dbReference type="GO" id="GO:0003677">
    <property type="term" value="F:DNA binding"/>
    <property type="evidence" value="ECO:0007669"/>
    <property type="project" value="UniProtKB-UniRule"/>
</dbReference>
<dbReference type="AlphaFoldDB" id="A0A368DX40"/>
<dbReference type="CDD" id="cd03278">
    <property type="entry name" value="ABC_SMC_barmotin"/>
    <property type="match status" value="1"/>
</dbReference>
<evidence type="ECO:0000256" key="1">
    <source>
        <dbReference type="ARBA" id="ARBA00004496"/>
    </source>
</evidence>
<gene>
    <name evidence="7" type="primary">smc</name>
    <name evidence="9" type="ORF">DBW69_06025</name>
</gene>
<accession>A0A368DX40</accession>
<feature type="domain" description="RecF/RecN/SMC N-terminal" evidence="8">
    <location>
        <begin position="4"/>
        <end position="238"/>
    </location>
</feature>
<comment type="similarity">
    <text evidence="7">Belongs to the SMC family.</text>
</comment>
<dbReference type="Pfam" id="PF02463">
    <property type="entry name" value="SMC_N"/>
    <property type="match status" value="2"/>
</dbReference>
<feature type="binding site" evidence="7">
    <location>
        <begin position="32"/>
        <end position="39"/>
    </location>
    <ligand>
        <name>ATP</name>
        <dbReference type="ChEBI" id="CHEBI:30616"/>
    </ligand>
</feature>
<dbReference type="PANTHER" id="PTHR43977">
    <property type="entry name" value="STRUCTURAL MAINTENANCE OF CHROMOSOMES PROTEIN 3"/>
    <property type="match status" value="1"/>
</dbReference>
<dbReference type="PIRSF" id="PIRSF005719">
    <property type="entry name" value="SMC"/>
    <property type="match status" value="1"/>
</dbReference>
<dbReference type="GO" id="GO:0005694">
    <property type="term" value="C:chromosome"/>
    <property type="evidence" value="ECO:0007669"/>
    <property type="project" value="InterPro"/>
</dbReference>
<evidence type="ECO:0000313" key="10">
    <source>
        <dbReference type="Proteomes" id="UP000252132"/>
    </source>
</evidence>
<feature type="coiled-coil region" evidence="7">
    <location>
        <begin position="177"/>
        <end position="218"/>
    </location>
</feature>
<dbReference type="GO" id="GO:0030261">
    <property type="term" value="P:chromosome condensation"/>
    <property type="evidence" value="ECO:0007669"/>
    <property type="project" value="InterPro"/>
</dbReference>
<comment type="domain">
    <text evidence="7">Contains large globular domains required for ATP hydrolysis at each terminus and a third globular domain forming a flexible hinge near the middle of the molecule. These domains are separated by coiled-coil structures.</text>
</comment>
<feature type="coiled-coil region" evidence="7">
    <location>
        <begin position="934"/>
        <end position="985"/>
    </location>
</feature>
<evidence type="ECO:0000256" key="2">
    <source>
        <dbReference type="ARBA" id="ARBA00022490"/>
    </source>
</evidence>
<evidence type="ECO:0000256" key="5">
    <source>
        <dbReference type="ARBA" id="ARBA00023054"/>
    </source>
</evidence>
<dbReference type="FunFam" id="3.40.50.300:FF:000901">
    <property type="entry name" value="Chromosome partition protein Smc"/>
    <property type="match status" value="1"/>
</dbReference>
<name>A0A368DX40_9PROT</name>
<dbReference type="Gene3D" id="3.40.50.300">
    <property type="entry name" value="P-loop containing nucleotide triphosphate hydrolases"/>
    <property type="match status" value="2"/>
</dbReference>
<feature type="coiled-coil region" evidence="7">
    <location>
        <begin position="649"/>
        <end position="711"/>
    </location>
</feature>
<dbReference type="SUPFAM" id="SSF75553">
    <property type="entry name" value="Smc hinge domain"/>
    <property type="match status" value="1"/>
</dbReference>
<sequence>MKFDRLRLSGFKSFVDPVDLQILPGLTGVVGPNGCGKSNLLEALRWVMGETSYKSMRGAGMEDVIFSGTTGRPSRNNAEVSLLLDNHDKSAPPEFNDEENVEVTRRIERDAGSAYRINGRDVRAKDVQLLFADASTGARSPALVKQGQIGELINAKPEARRKILEEAAGISGLHTRRHDAELRLRGAESNLEKVDDALENLHNNLRALKRQVRQATRYKNLSGQIKEVEALALHLRWQQALDAATEAENALAAAEASVASLTGDSASASTEQLAAQDALPPLREKEAECAAIYRRLTIEQDGLEKEAQRATETVNRLTVQIETIQEDARREQDVLTDAENQLKQITEEKEILQEKNAGASGEAVRAAEKAAQEKCDASEKRLAEVENELNATIRKLAAHQARKTEITAALENNRKKHSRIEEERTRLEQERDTLLEEGVSETRRQELKTSISTLSEDYKKAAESVQGAHDRLVFCTEQAETCTEPSRQARAVLERLLGEQSALQAILNASEETDMPGLIETLKVETGYEAALGAAFGDDLNAPSDAEAAAHWLALPPLSALPSLPEGATPLSGFVDGSDVLSRSLSLVGLVDSSMGAALQKHLSAGQRLVSLEGDLWRWDGYCATAEAKTPAAQRLAQMNRLDALTPEIASAEQNANTADEAAETAKAKVREATDADNTCRAELKQIQIKLTEAREELSEMESGAEKQISRLAAIEEACQRMTSDIDELAGMIKAGEADLQILIDGGDALTSEQSSHQELVGEARSVFAQDRAERESLVRERNERENRLKRLQQDAGSWQSRLENSRQQIESLNARQTLTEQEKLEAENIPQKLAERSSALVEQINLAETNRKQAADTLAEAENRLAEADKRHRAAQSALSEVRETRAALEAKTTAAKERLEEIGQHIKDTLHCAPEDALAIANFDPEKKFPESEEIEAKLERYRRERESLGGVNLRAEEEAEEVEAQINEIQTERDDLSQAINKLRYGIGQLNREGRERLLAAFETVNGHFAKLFTQLFGGGTAELKLTESDDPLEAGLEIIAHPPGKKPQVMSLLSGGEQALTAMSLIFAVFLTNPSPICVLDEVDAPLDDANVERFCNMLTNIAESSDTRFLIITHHALTMARVNRLFGVTMQERGVSQLISVDLATAEQFAETGRDLSTDQNKDEIKSVG</sequence>
<dbReference type="GO" id="GO:0005737">
    <property type="term" value="C:cytoplasm"/>
    <property type="evidence" value="ECO:0007669"/>
    <property type="project" value="UniProtKB-SubCell"/>
</dbReference>
<evidence type="ECO:0000256" key="6">
    <source>
        <dbReference type="ARBA" id="ARBA00023125"/>
    </source>
</evidence>
<dbReference type="GO" id="GO:0007059">
    <property type="term" value="P:chromosome segregation"/>
    <property type="evidence" value="ECO:0007669"/>
    <property type="project" value="UniProtKB-UniRule"/>
</dbReference>
<keyword evidence="6 7" id="KW-0238">DNA-binding</keyword>
<dbReference type="InterPro" id="IPR024704">
    <property type="entry name" value="SMC"/>
</dbReference>
<comment type="function">
    <text evidence="7">Required for chromosome condensation and partitioning.</text>
</comment>
<feature type="domain" description="RecF/RecN/SMC N-terminal" evidence="8">
    <location>
        <begin position="382"/>
        <end position="1141"/>
    </location>
</feature>
<evidence type="ECO:0000256" key="7">
    <source>
        <dbReference type="HAMAP-Rule" id="MF_01894"/>
    </source>
</evidence>